<feature type="compositionally biased region" description="Basic residues" evidence="4">
    <location>
        <begin position="88"/>
        <end position="104"/>
    </location>
</feature>
<evidence type="ECO:0000313" key="6">
    <source>
        <dbReference type="EMBL" id="KAK7995762.1"/>
    </source>
</evidence>
<feature type="repeat" description="RCC1" evidence="3">
    <location>
        <begin position="396"/>
        <end position="455"/>
    </location>
</feature>
<feature type="region of interest" description="Disordered" evidence="4">
    <location>
        <begin position="1"/>
        <end position="184"/>
    </location>
</feature>
<feature type="repeat" description="RCC1" evidence="3">
    <location>
        <begin position="343"/>
        <end position="395"/>
    </location>
</feature>
<dbReference type="PANTHER" id="PTHR45982">
    <property type="entry name" value="REGULATOR OF CHROMOSOME CONDENSATION"/>
    <property type="match status" value="1"/>
</dbReference>
<dbReference type="InterPro" id="IPR051553">
    <property type="entry name" value="Ran_GTPase-activating"/>
</dbReference>
<name>A0ABR1R2W7_9PEZI</name>
<feature type="domain" description="RCC1-like" evidence="5">
    <location>
        <begin position="204"/>
        <end position="652"/>
    </location>
</feature>
<evidence type="ECO:0000256" key="1">
    <source>
        <dbReference type="ARBA" id="ARBA00022658"/>
    </source>
</evidence>
<feature type="repeat" description="RCC1" evidence="3">
    <location>
        <begin position="456"/>
        <end position="512"/>
    </location>
</feature>
<dbReference type="PRINTS" id="PR00633">
    <property type="entry name" value="RCCNDNSATION"/>
</dbReference>
<dbReference type="PROSITE" id="PS00625">
    <property type="entry name" value="RCC1_1"/>
    <property type="match status" value="1"/>
</dbReference>
<feature type="compositionally biased region" description="Low complexity" evidence="4">
    <location>
        <begin position="118"/>
        <end position="139"/>
    </location>
</feature>
<feature type="compositionally biased region" description="Acidic residues" evidence="4">
    <location>
        <begin position="148"/>
        <end position="159"/>
    </location>
</feature>
<evidence type="ECO:0000313" key="7">
    <source>
        <dbReference type="Proteomes" id="UP001396898"/>
    </source>
</evidence>
<feature type="compositionally biased region" description="Basic and acidic residues" evidence="4">
    <location>
        <begin position="272"/>
        <end position="289"/>
    </location>
</feature>
<dbReference type="Pfam" id="PF25390">
    <property type="entry name" value="WD40_RLD"/>
    <property type="match status" value="1"/>
</dbReference>
<dbReference type="Proteomes" id="UP001396898">
    <property type="component" value="Unassembled WGS sequence"/>
</dbReference>
<accession>A0ABR1R2W7</accession>
<feature type="compositionally biased region" description="Low complexity" evidence="4">
    <location>
        <begin position="1"/>
        <end position="46"/>
    </location>
</feature>
<evidence type="ECO:0000256" key="4">
    <source>
        <dbReference type="SAM" id="MobiDB-lite"/>
    </source>
</evidence>
<comment type="caution">
    <text evidence="6">The sequence shown here is derived from an EMBL/GenBank/DDBJ whole genome shotgun (WGS) entry which is preliminary data.</text>
</comment>
<feature type="repeat" description="RCC1" evidence="3">
    <location>
        <begin position="203"/>
        <end position="263"/>
    </location>
</feature>
<evidence type="ECO:0000256" key="3">
    <source>
        <dbReference type="PROSITE-ProRule" id="PRU00235"/>
    </source>
</evidence>
<dbReference type="EMBL" id="JAQQWI010000022">
    <property type="protein sequence ID" value="KAK7995762.1"/>
    <property type="molecule type" value="Genomic_DNA"/>
</dbReference>
<sequence length="664" mass="70308">MPPRRAAATAKAAAPAAAPKPAAKVASKAGVTKKAAAPKTAASKRAAPPPADESESDASEVEDEKVVEDEDEDEDEEEEEEAPAPAPKAKRAAPKKAAAPKKPVKAAAATNGDKKTTAAKAKTAAKPAAAAKAAAPKANGTKRKVEESAEEESSEEEPKEEQRPKKKVKQDAAPKKVAAPKKEKPVTLLKRNAVLNHAPTAKLDVFVFGEGSSGELGLGSKKFEGKKPIDVKRPRINHQLDADKVGVVALACGGMHAVALTHDNRILTWGQNDDHALGRDTNWEGGTRDIDDEESDDEDDEDSGMNPHESTPGEVNMSVLHPDAKITAVAACDSASFILTDDGYVYAWGTFRGTDGVIGFTDNIRIQPTPALIPEVKNITKLAAGANHVLAMDKDGKVFTWGAGGQFQLGRRTIARRGHHAEAGLKPEPCGKFTKKHHAVDVSAGSYHSFYIDNNGQVWGWGLNNFSQTGLGDRAGDSDAMIERPTMVKSLGDKNVKQVSAGVHHSIACTTDGKVLTWGRIDGHQTGLPTGSFTEDNAIFDEEENGKPRILKEPTVLPGKSSSLYPGDAFSPKTTSLTIPVPDLDATFVCAGTDNNFAISRAGQVYSWGFSTNYQTGQGTLDDIEEPTPIDNTAVRGRKVNWAGAGGQYSIVTAPHDDKAVNGN</sequence>
<dbReference type="PROSITE" id="PS00626">
    <property type="entry name" value="RCC1_2"/>
    <property type="match status" value="2"/>
</dbReference>
<dbReference type="SUPFAM" id="SSF50985">
    <property type="entry name" value="RCC1/BLIP-II"/>
    <property type="match status" value="1"/>
</dbReference>
<keyword evidence="7" id="KW-1185">Reference proteome</keyword>
<dbReference type="InterPro" id="IPR009091">
    <property type="entry name" value="RCC1/BLIP-II"/>
</dbReference>
<proteinExistence type="predicted"/>
<evidence type="ECO:0000256" key="2">
    <source>
        <dbReference type="ARBA" id="ARBA00022737"/>
    </source>
</evidence>
<gene>
    <name evidence="6" type="ORF">PG991_015229</name>
</gene>
<dbReference type="PROSITE" id="PS50012">
    <property type="entry name" value="RCC1_3"/>
    <property type="match status" value="5"/>
</dbReference>
<dbReference type="InterPro" id="IPR058923">
    <property type="entry name" value="RCC1-like_dom"/>
</dbReference>
<feature type="compositionally biased region" description="Acidic residues" evidence="4">
    <location>
        <begin position="290"/>
        <end position="303"/>
    </location>
</feature>
<protein>
    <recommendedName>
        <fullName evidence="5">RCC1-like domain-containing protein</fullName>
    </recommendedName>
</protein>
<keyword evidence="1" id="KW-0344">Guanine-nucleotide releasing factor</keyword>
<feature type="region of interest" description="Disordered" evidence="4">
    <location>
        <begin position="272"/>
        <end position="316"/>
    </location>
</feature>
<reference evidence="6 7" key="1">
    <citation type="submission" date="2023-01" db="EMBL/GenBank/DDBJ databases">
        <title>Analysis of 21 Apiospora genomes using comparative genomics revels a genus with tremendous synthesis potential of carbohydrate active enzymes and secondary metabolites.</title>
        <authorList>
            <person name="Sorensen T."/>
        </authorList>
    </citation>
    <scope>NUCLEOTIDE SEQUENCE [LARGE SCALE GENOMIC DNA]</scope>
    <source>
        <strain evidence="6 7">CBS 20057</strain>
    </source>
</reference>
<feature type="repeat" description="RCC1" evidence="3">
    <location>
        <begin position="603"/>
        <end position="656"/>
    </location>
</feature>
<keyword evidence="2" id="KW-0677">Repeat</keyword>
<dbReference type="PANTHER" id="PTHR45982:SF1">
    <property type="entry name" value="REGULATOR OF CHROMOSOME CONDENSATION"/>
    <property type="match status" value="1"/>
</dbReference>
<feature type="compositionally biased region" description="Acidic residues" evidence="4">
    <location>
        <begin position="52"/>
        <end position="82"/>
    </location>
</feature>
<dbReference type="InterPro" id="IPR000408">
    <property type="entry name" value="Reg_chr_condens"/>
</dbReference>
<evidence type="ECO:0000259" key="5">
    <source>
        <dbReference type="Pfam" id="PF25390"/>
    </source>
</evidence>
<organism evidence="6 7">
    <name type="scientific">Apiospora marii</name>
    <dbReference type="NCBI Taxonomy" id="335849"/>
    <lineage>
        <taxon>Eukaryota</taxon>
        <taxon>Fungi</taxon>
        <taxon>Dikarya</taxon>
        <taxon>Ascomycota</taxon>
        <taxon>Pezizomycotina</taxon>
        <taxon>Sordariomycetes</taxon>
        <taxon>Xylariomycetidae</taxon>
        <taxon>Amphisphaeriales</taxon>
        <taxon>Apiosporaceae</taxon>
        <taxon>Apiospora</taxon>
    </lineage>
</organism>
<dbReference type="Gene3D" id="2.130.10.30">
    <property type="entry name" value="Regulator of chromosome condensation 1/beta-lactamase-inhibitor protein II"/>
    <property type="match status" value="1"/>
</dbReference>
<feature type="compositionally biased region" description="Basic and acidic residues" evidence="4">
    <location>
        <begin position="169"/>
        <end position="184"/>
    </location>
</feature>